<organism evidence="2 3">
    <name type="scientific">Caenorhabditis nigoni</name>
    <dbReference type="NCBI Taxonomy" id="1611254"/>
    <lineage>
        <taxon>Eukaryota</taxon>
        <taxon>Metazoa</taxon>
        <taxon>Ecdysozoa</taxon>
        <taxon>Nematoda</taxon>
        <taxon>Chromadorea</taxon>
        <taxon>Rhabditida</taxon>
        <taxon>Rhabditina</taxon>
        <taxon>Rhabditomorpha</taxon>
        <taxon>Rhabditoidea</taxon>
        <taxon>Rhabditidae</taxon>
        <taxon>Peloderinae</taxon>
        <taxon>Caenorhabditis</taxon>
    </lineage>
</organism>
<dbReference type="AlphaFoldDB" id="A0A2G5T941"/>
<evidence type="ECO:0000256" key="1">
    <source>
        <dbReference type="SAM" id="Phobius"/>
    </source>
</evidence>
<gene>
    <name evidence="2" type="primary">Cnig_chr_V.g17305</name>
    <name evidence="2" type="ORF">B9Z55_017305</name>
</gene>
<sequence length="98" mass="11726">MNLTYISQWSTEYTVAFIIRQIFYIGFIFSLIIIYPFYTYVYQLNREKEKATAAYPIMNHYHFALKFILIMGLMMTISHFYISVVSLGESNDDDYENE</sequence>
<feature type="transmembrane region" description="Helical" evidence="1">
    <location>
        <begin position="22"/>
        <end position="42"/>
    </location>
</feature>
<proteinExistence type="predicted"/>
<dbReference type="PANTHER" id="PTHR31720">
    <property type="entry name" value="SERPENTINE RECEPTOR, CLASS Z-RELATED"/>
    <property type="match status" value="1"/>
</dbReference>
<evidence type="ECO:0008006" key="4">
    <source>
        <dbReference type="Google" id="ProtNLM"/>
    </source>
</evidence>
<keyword evidence="1" id="KW-1133">Transmembrane helix</keyword>
<keyword evidence="1" id="KW-0812">Transmembrane</keyword>
<reference evidence="3" key="1">
    <citation type="submission" date="2017-10" db="EMBL/GenBank/DDBJ databases">
        <title>Rapid genome shrinkage in a self-fertile nematode reveals novel sperm competition proteins.</title>
        <authorList>
            <person name="Yin D."/>
            <person name="Schwarz E.M."/>
            <person name="Thomas C.G."/>
            <person name="Felde R.L."/>
            <person name="Korf I.F."/>
            <person name="Cutter A.D."/>
            <person name="Schartner C.M."/>
            <person name="Ralston E.J."/>
            <person name="Meyer B.J."/>
            <person name="Haag E.S."/>
        </authorList>
    </citation>
    <scope>NUCLEOTIDE SEQUENCE [LARGE SCALE GENOMIC DNA]</scope>
    <source>
        <strain evidence="3">JU1422</strain>
    </source>
</reference>
<feature type="transmembrane region" description="Helical" evidence="1">
    <location>
        <begin position="63"/>
        <end position="82"/>
    </location>
</feature>
<protein>
    <recommendedName>
        <fullName evidence="4">Serpentine receptor class gamma</fullName>
    </recommendedName>
</protein>
<dbReference type="Proteomes" id="UP000230233">
    <property type="component" value="Chromosome V"/>
</dbReference>
<accession>A0A2G5T941</accession>
<dbReference type="Pfam" id="PF10325">
    <property type="entry name" value="7TM_GPCR_Srz"/>
    <property type="match status" value="1"/>
</dbReference>
<dbReference type="InterPro" id="IPR018817">
    <property type="entry name" value="7TM_GPCR_serpentine_rcpt_Srz"/>
</dbReference>
<evidence type="ECO:0000313" key="2">
    <source>
        <dbReference type="EMBL" id="PIC23693.1"/>
    </source>
</evidence>
<name>A0A2G5T941_9PELO</name>
<evidence type="ECO:0000313" key="3">
    <source>
        <dbReference type="Proteomes" id="UP000230233"/>
    </source>
</evidence>
<keyword evidence="3" id="KW-1185">Reference proteome</keyword>
<keyword evidence="1" id="KW-0472">Membrane</keyword>
<comment type="caution">
    <text evidence="2">The sequence shown here is derived from an EMBL/GenBank/DDBJ whole genome shotgun (WGS) entry which is preliminary data.</text>
</comment>
<dbReference type="EMBL" id="PDUG01000005">
    <property type="protein sequence ID" value="PIC23693.1"/>
    <property type="molecule type" value="Genomic_DNA"/>
</dbReference>